<keyword evidence="2" id="KW-1133">Transmembrane helix</keyword>
<evidence type="ECO:0000313" key="4">
    <source>
        <dbReference type="EMBL" id="GGC89913.1"/>
    </source>
</evidence>
<dbReference type="InterPro" id="IPR050400">
    <property type="entry name" value="Bact_Cytoskel_RodZ"/>
</dbReference>
<organism evidence="4 5">
    <name type="scientific">Thalassobacillus devorans</name>
    <dbReference type="NCBI Taxonomy" id="279813"/>
    <lineage>
        <taxon>Bacteria</taxon>
        <taxon>Bacillati</taxon>
        <taxon>Bacillota</taxon>
        <taxon>Bacilli</taxon>
        <taxon>Bacillales</taxon>
        <taxon>Bacillaceae</taxon>
        <taxon>Thalassobacillus</taxon>
    </lineage>
</organism>
<protein>
    <submittedName>
        <fullName evidence="4">XRE family transcriptional regulator</fullName>
    </submittedName>
</protein>
<feature type="region of interest" description="Disordered" evidence="1">
    <location>
        <begin position="151"/>
        <end position="216"/>
    </location>
</feature>
<dbReference type="PANTHER" id="PTHR34475:SF1">
    <property type="entry name" value="CYTOSKELETON PROTEIN RODZ"/>
    <property type="match status" value="1"/>
</dbReference>
<dbReference type="Proteomes" id="UP000619534">
    <property type="component" value="Unassembled WGS sequence"/>
</dbReference>
<dbReference type="RefSeq" id="WP_062445901.1">
    <property type="nucleotide sequence ID" value="NZ_CTEA01000005.1"/>
</dbReference>
<comment type="caution">
    <text evidence="4">The sequence shown here is derived from an EMBL/GenBank/DDBJ whole genome shotgun (WGS) entry which is preliminary data.</text>
</comment>
<dbReference type="EMBL" id="BMCJ01000003">
    <property type="protein sequence ID" value="GGC89913.1"/>
    <property type="molecule type" value="Genomic_DNA"/>
</dbReference>
<evidence type="ECO:0000256" key="2">
    <source>
        <dbReference type="SAM" id="Phobius"/>
    </source>
</evidence>
<name>A0ABQ1P5S3_9BACI</name>
<evidence type="ECO:0000256" key="1">
    <source>
        <dbReference type="SAM" id="MobiDB-lite"/>
    </source>
</evidence>
<feature type="transmembrane region" description="Helical" evidence="2">
    <location>
        <begin position="106"/>
        <end position="127"/>
    </location>
</feature>
<keyword evidence="2" id="KW-0812">Transmembrane</keyword>
<dbReference type="SMART" id="SM00530">
    <property type="entry name" value="HTH_XRE"/>
    <property type="match status" value="1"/>
</dbReference>
<dbReference type="SUPFAM" id="SSF47413">
    <property type="entry name" value="lambda repressor-like DNA-binding domains"/>
    <property type="match status" value="1"/>
</dbReference>
<dbReference type="InterPro" id="IPR001387">
    <property type="entry name" value="Cro/C1-type_HTH"/>
</dbReference>
<gene>
    <name evidence="4" type="ORF">GCM10007216_20790</name>
</gene>
<evidence type="ECO:0000313" key="5">
    <source>
        <dbReference type="Proteomes" id="UP000619534"/>
    </source>
</evidence>
<dbReference type="PROSITE" id="PS50943">
    <property type="entry name" value="HTH_CROC1"/>
    <property type="match status" value="1"/>
</dbReference>
<feature type="domain" description="HTH cro/C1-type" evidence="3">
    <location>
        <begin position="7"/>
        <end position="38"/>
    </location>
</feature>
<dbReference type="CDD" id="cd00093">
    <property type="entry name" value="HTH_XRE"/>
    <property type="match status" value="1"/>
</dbReference>
<dbReference type="Pfam" id="PF13413">
    <property type="entry name" value="HTH_25"/>
    <property type="match status" value="1"/>
</dbReference>
<keyword evidence="5" id="KW-1185">Reference proteome</keyword>
<accession>A0ABQ1P5S3</accession>
<feature type="region of interest" description="Disordered" evidence="1">
    <location>
        <begin position="70"/>
        <end position="101"/>
    </location>
</feature>
<dbReference type="Gene3D" id="1.10.260.40">
    <property type="entry name" value="lambda repressor-like DNA-binding domains"/>
    <property type="match status" value="1"/>
</dbReference>
<dbReference type="PANTHER" id="PTHR34475">
    <property type="match status" value="1"/>
</dbReference>
<feature type="compositionally biased region" description="Acidic residues" evidence="1">
    <location>
        <begin position="158"/>
        <end position="171"/>
    </location>
</feature>
<dbReference type="InterPro" id="IPR010982">
    <property type="entry name" value="Lambda_DNA-bd_dom_sf"/>
</dbReference>
<keyword evidence="2" id="KW-0472">Membrane</keyword>
<feature type="compositionally biased region" description="Acidic residues" evidence="1">
    <location>
        <begin position="180"/>
        <end position="192"/>
    </location>
</feature>
<proteinExistence type="predicted"/>
<evidence type="ECO:0000259" key="3">
    <source>
        <dbReference type="PROSITE" id="PS50943"/>
    </source>
</evidence>
<sequence length="309" mass="34144">MDLGTRLREARESKGLSLEEIQQVTKIQKRYLQAIEKGDHSNLPGTFYARAFIREYAAAVGLNPDEVMEEHKNELPASPQDSSVAYNRVQRSKEDASPANSNFSRVFPTIITIILIGVIIFAAYFFLSQLNSNSGGDAGKKESGEDEIIIDNSVEENNSADENSEETDGAADENQSSDDSANDEDESAEETTEGSSEEKEELNVEVTETGSGGFPQHTLEISQVDDLELTIELSNDSYLEVMKEPNGETLIDSKIYGEDDSPITVDVSKEEQIFIKTGFVPGTTVKLNEQEIEFPVENMQQKLLIKVAE</sequence>
<reference evidence="5" key="1">
    <citation type="journal article" date="2019" name="Int. J. Syst. Evol. Microbiol.">
        <title>The Global Catalogue of Microorganisms (GCM) 10K type strain sequencing project: providing services to taxonomists for standard genome sequencing and annotation.</title>
        <authorList>
            <consortium name="The Broad Institute Genomics Platform"/>
            <consortium name="The Broad Institute Genome Sequencing Center for Infectious Disease"/>
            <person name="Wu L."/>
            <person name="Ma J."/>
        </authorList>
    </citation>
    <scope>NUCLEOTIDE SEQUENCE [LARGE SCALE GENOMIC DNA]</scope>
    <source>
        <strain evidence="5">CCM 7282</strain>
    </source>
</reference>